<organism evidence="3 4">
    <name type="scientific">Prunus dulcis</name>
    <name type="common">Almond</name>
    <name type="synonym">Amygdalus dulcis</name>
    <dbReference type="NCBI Taxonomy" id="3755"/>
    <lineage>
        <taxon>Eukaryota</taxon>
        <taxon>Viridiplantae</taxon>
        <taxon>Streptophyta</taxon>
        <taxon>Embryophyta</taxon>
        <taxon>Tracheophyta</taxon>
        <taxon>Spermatophyta</taxon>
        <taxon>Magnoliopsida</taxon>
        <taxon>eudicotyledons</taxon>
        <taxon>Gunneridae</taxon>
        <taxon>Pentapetalae</taxon>
        <taxon>rosids</taxon>
        <taxon>fabids</taxon>
        <taxon>Rosales</taxon>
        <taxon>Rosaceae</taxon>
        <taxon>Amygdaloideae</taxon>
        <taxon>Amygdaleae</taxon>
        <taxon>Prunus</taxon>
    </lineage>
</organism>
<dbReference type="Proteomes" id="UP000327085">
    <property type="component" value="Unassembled WGS sequence"/>
</dbReference>
<feature type="non-terminal residue" evidence="3">
    <location>
        <position position="1"/>
    </location>
</feature>
<evidence type="ECO:0000313" key="4">
    <source>
        <dbReference type="Proteomes" id="UP000327085"/>
    </source>
</evidence>
<dbReference type="PANTHER" id="PTHR32166">
    <property type="entry name" value="OSJNBA0013A04.12 PROTEIN"/>
    <property type="match status" value="1"/>
</dbReference>
<protein>
    <submittedName>
        <fullName evidence="3">PREDICTED: LOW QUALITY PROTEIN</fullName>
    </submittedName>
</protein>
<reference evidence="4" key="1">
    <citation type="journal article" date="2020" name="Plant J.">
        <title>Transposons played a major role in the diversification between the closely related almond and peach genomes: results from the almond genome sequence.</title>
        <authorList>
            <person name="Alioto T."/>
            <person name="Alexiou K.G."/>
            <person name="Bardil A."/>
            <person name="Barteri F."/>
            <person name="Castanera R."/>
            <person name="Cruz F."/>
            <person name="Dhingra A."/>
            <person name="Duval H."/>
            <person name="Fernandez I Marti A."/>
            <person name="Frias L."/>
            <person name="Galan B."/>
            <person name="Garcia J.L."/>
            <person name="Howad W."/>
            <person name="Gomez-Garrido J."/>
            <person name="Gut M."/>
            <person name="Julca I."/>
            <person name="Morata J."/>
            <person name="Puigdomenech P."/>
            <person name="Ribeca P."/>
            <person name="Rubio Cabetas M.J."/>
            <person name="Vlasova A."/>
            <person name="Wirthensohn M."/>
            <person name="Garcia-Mas J."/>
            <person name="Gabaldon T."/>
            <person name="Casacuberta J.M."/>
            <person name="Arus P."/>
        </authorList>
    </citation>
    <scope>NUCLEOTIDE SEQUENCE [LARGE SCALE GENOMIC DNA]</scope>
    <source>
        <strain evidence="4">cv. Texas</strain>
    </source>
</reference>
<dbReference type="Pfam" id="PF04937">
    <property type="entry name" value="DUF659"/>
    <property type="match status" value="1"/>
</dbReference>
<dbReference type="InterPro" id="IPR008906">
    <property type="entry name" value="HATC_C_dom"/>
</dbReference>
<evidence type="ECO:0000259" key="2">
    <source>
        <dbReference type="Pfam" id="PF05699"/>
    </source>
</evidence>
<feature type="domain" description="HAT C-terminal dimerisation" evidence="2">
    <location>
        <begin position="464"/>
        <end position="529"/>
    </location>
</feature>
<evidence type="ECO:0000259" key="1">
    <source>
        <dbReference type="Pfam" id="PF04937"/>
    </source>
</evidence>
<dbReference type="InterPro" id="IPR012337">
    <property type="entry name" value="RNaseH-like_sf"/>
</dbReference>
<dbReference type="SUPFAM" id="SSF53098">
    <property type="entry name" value="Ribonuclease H-like"/>
    <property type="match status" value="1"/>
</dbReference>
<feature type="non-terminal residue" evidence="3">
    <location>
        <position position="607"/>
    </location>
</feature>
<gene>
    <name evidence="3" type="ORF">ALMOND_2B004851</name>
</gene>
<dbReference type="Pfam" id="PF05699">
    <property type="entry name" value="Dimer_Tnp_hAT"/>
    <property type="match status" value="1"/>
</dbReference>
<dbReference type="InterPro" id="IPR007021">
    <property type="entry name" value="DUF659"/>
</dbReference>
<dbReference type="GO" id="GO:0046983">
    <property type="term" value="F:protein dimerization activity"/>
    <property type="evidence" value="ECO:0007669"/>
    <property type="project" value="InterPro"/>
</dbReference>
<dbReference type="PANTHER" id="PTHR32166:SF74">
    <property type="entry name" value="OS05G0256350 PROTEIN"/>
    <property type="match status" value="1"/>
</dbReference>
<evidence type="ECO:0000313" key="3">
    <source>
        <dbReference type="EMBL" id="VVA41105.1"/>
    </source>
</evidence>
<dbReference type="AlphaFoldDB" id="A0A5E4GMH7"/>
<accession>A0A5E4GMH7</accession>
<sequence length="607" mass="70396">YGIPGTRSAAVDEALRAQSKSKGPMDRFVTSEARQSTLNSTYKQEERKEVCRKIGRFFFSRALPFNIVNDPFWLPMVEGIAAYGVGFKPPSMHELRTWILKEEVGDINTMMEEHKKAWAEYGCTIMSDGWTDGKNRVLINFLVNSPAGTWFLKSIDASDSIKNGTLLFKYLDDVVKEVGEEHVIQVITDNASNYKNAGVKLMEKRKKLWWTPCAAHCIDLMLEDISKMKVFEDTIRLAKQVVKFIYGHTWVLALMRSFTKNKEIIRPAITRFATSYLTLQSIYKQKQPLQAMFSSGEWHNGPFVQQHEGIRAHSTILYDVNFWSHVAFCIKSVIPLVSVLREVDSEERPAMGFIYELMDVAKEKIAFNCGKVERKYKPIWRRIDERWGPQLHQPLHAAGYYLNPQLRYEETFSNADEVRKGLEDCMTRMLSFEDRMASDIQLDLYDEAKGEFGSRLAVNSRKLRTPANWWKRFGRDTPELTKFAIRVLSLTCSASGCERNWSTFEQIHTKKRNRLEHQKLNALVYVKYNTALRERSIRRRSKIDPILVNEIESDDEWIAEVEEPILPTDLTWLNSQELYDVDVIRNMPTEPYETDLHARVPISVEPI</sequence>
<dbReference type="EMBL" id="CABIKO010001177">
    <property type="protein sequence ID" value="VVA41105.1"/>
    <property type="molecule type" value="Genomic_DNA"/>
</dbReference>
<name>A0A5E4GMH7_PRUDU</name>
<dbReference type="InParanoid" id="A0A5E4GMH7"/>
<feature type="domain" description="DUF659" evidence="1">
    <location>
        <begin position="90"/>
        <end position="241"/>
    </location>
</feature>
<dbReference type="Gramene" id="VVA41105">
    <property type="protein sequence ID" value="VVA41105"/>
    <property type="gene ID" value="Prudul26B004851"/>
</dbReference>
<proteinExistence type="predicted"/>
<dbReference type="OMA" id="PMININD"/>